<accession>A0A0G0N2Q8</accession>
<dbReference type="GO" id="GO:0016279">
    <property type="term" value="F:protein-lysine N-methyltransferase activity"/>
    <property type="evidence" value="ECO:0007669"/>
    <property type="project" value="InterPro"/>
</dbReference>
<proteinExistence type="predicted"/>
<dbReference type="InterPro" id="IPR029063">
    <property type="entry name" value="SAM-dependent_MTases_sf"/>
</dbReference>
<keyword evidence="4" id="KW-0812">Transmembrane</keyword>
<dbReference type="PROSITE" id="PS50206">
    <property type="entry name" value="RHODANESE_3"/>
    <property type="match status" value="1"/>
</dbReference>
<dbReference type="SUPFAM" id="SSF53335">
    <property type="entry name" value="S-adenosyl-L-methionine-dependent methyltransferases"/>
    <property type="match status" value="1"/>
</dbReference>
<feature type="transmembrane region" description="Helical" evidence="4">
    <location>
        <begin position="6"/>
        <end position="28"/>
    </location>
</feature>
<dbReference type="Proteomes" id="UP000034246">
    <property type="component" value="Unassembled WGS sequence"/>
</dbReference>
<dbReference type="InterPro" id="IPR001763">
    <property type="entry name" value="Rhodanese-like_dom"/>
</dbReference>
<dbReference type="Gene3D" id="3.40.50.150">
    <property type="entry name" value="Vaccinia Virus protein VP39"/>
    <property type="match status" value="1"/>
</dbReference>
<comment type="caution">
    <text evidence="6">The sequence shown here is derived from an EMBL/GenBank/DDBJ whole genome shotgun (WGS) entry which is preliminary data.</text>
</comment>
<keyword evidence="3" id="KW-0949">S-adenosyl-L-methionine</keyword>
<evidence type="ECO:0000313" key="6">
    <source>
        <dbReference type="EMBL" id="KKR09693.1"/>
    </source>
</evidence>
<evidence type="ECO:0000256" key="3">
    <source>
        <dbReference type="ARBA" id="ARBA00022691"/>
    </source>
</evidence>
<evidence type="ECO:0000256" key="1">
    <source>
        <dbReference type="ARBA" id="ARBA00022603"/>
    </source>
</evidence>
<dbReference type="InterPro" id="IPR026170">
    <property type="entry name" value="FAM173A/B"/>
</dbReference>
<dbReference type="Pfam" id="PF13847">
    <property type="entry name" value="Methyltransf_31"/>
    <property type="match status" value="1"/>
</dbReference>
<organism evidence="6 7">
    <name type="scientific">Candidatus Woesebacteria bacterium GW2011_GWA1_39_21</name>
    <dbReference type="NCBI Taxonomy" id="1618550"/>
    <lineage>
        <taxon>Bacteria</taxon>
        <taxon>Candidatus Woeseibacteriota</taxon>
    </lineage>
</organism>
<keyword evidence="2" id="KW-0808">Transferase</keyword>
<keyword evidence="4" id="KW-1133">Transmembrane helix</keyword>
<dbReference type="STRING" id="1618550.UT39_C0030G0006"/>
<evidence type="ECO:0000256" key="2">
    <source>
        <dbReference type="ARBA" id="ARBA00022679"/>
    </source>
</evidence>
<dbReference type="AlphaFoldDB" id="A0A0G0N2Q8"/>
<dbReference type="CDD" id="cd02440">
    <property type="entry name" value="AdoMet_MTases"/>
    <property type="match status" value="1"/>
</dbReference>
<protein>
    <recommendedName>
        <fullName evidence="5">Rhodanese domain-containing protein</fullName>
    </recommendedName>
</protein>
<evidence type="ECO:0000259" key="5">
    <source>
        <dbReference type="PROSITE" id="PS50206"/>
    </source>
</evidence>
<evidence type="ECO:0000256" key="4">
    <source>
        <dbReference type="SAM" id="Phobius"/>
    </source>
</evidence>
<keyword evidence="1" id="KW-0489">Methyltransferase</keyword>
<sequence>MAIKLFFLLIIVAGVNLLLFQMIGMQLFEALTILFYKGAPYVTTSGEKLKTMLKLAALKKSDRVVDLGSGDGRLLFAAAKVVKEVKGFEINPFVYQKSLKNWKKYHSEEKNIEIEKKNFMKENLSKYDVVFVFGIDYLMKDLEVKLLEELKPGTRVVSNLYQFPNWKVEKNEGEVYLYIKPAE</sequence>
<gene>
    <name evidence="6" type="ORF">UT39_C0030G0006</name>
</gene>
<keyword evidence="4" id="KW-0472">Membrane</keyword>
<dbReference type="PANTHER" id="PTHR13610">
    <property type="entry name" value="METHYLTRANSFERASE DOMAIN-CONTAINING PROTEIN"/>
    <property type="match status" value="1"/>
</dbReference>
<feature type="domain" description="Rhodanese" evidence="5">
    <location>
        <begin position="45"/>
        <end position="111"/>
    </location>
</feature>
<dbReference type="PANTHER" id="PTHR13610:SF9">
    <property type="entry name" value="FI06469P"/>
    <property type="match status" value="1"/>
</dbReference>
<reference evidence="6 7" key="1">
    <citation type="journal article" date="2015" name="Nature">
        <title>rRNA introns, odd ribosomes, and small enigmatic genomes across a large radiation of phyla.</title>
        <authorList>
            <person name="Brown C.T."/>
            <person name="Hug L.A."/>
            <person name="Thomas B.C."/>
            <person name="Sharon I."/>
            <person name="Castelle C.J."/>
            <person name="Singh A."/>
            <person name="Wilkins M.J."/>
            <person name="Williams K.H."/>
            <person name="Banfield J.F."/>
        </authorList>
    </citation>
    <scope>NUCLEOTIDE SEQUENCE [LARGE SCALE GENOMIC DNA]</scope>
</reference>
<evidence type="ECO:0000313" key="7">
    <source>
        <dbReference type="Proteomes" id="UP000034246"/>
    </source>
</evidence>
<dbReference type="GO" id="GO:0032259">
    <property type="term" value="P:methylation"/>
    <property type="evidence" value="ECO:0007669"/>
    <property type="project" value="UniProtKB-KW"/>
</dbReference>
<name>A0A0G0N2Q8_9BACT</name>
<dbReference type="EMBL" id="LBWP01000030">
    <property type="protein sequence ID" value="KKR09693.1"/>
    <property type="molecule type" value="Genomic_DNA"/>
</dbReference>
<dbReference type="InterPro" id="IPR025714">
    <property type="entry name" value="Methyltranfer_dom"/>
</dbReference>